<evidence type="ECO:0000256" key="6">
    <source>
        <dbReference type="RuleBase" id="RU000481"/>
    </source>
</evidence>
<dbReference type="GO" id="GO:0006520">
    <property type="term" value="P:amino acid metabolic process"/>
    <property type="evidence" value="ECO:0007669"/>
    <property type="project" value="InterPro"/>
</dbReference>
<dbReference type="InterPro" id="IPR050596">
    <property type="entry name" value="AspAT/PAT-like"/>
</dbReference>
<reference evidence="8 9" key="1">
    <citation type="submission" date="2019-11" db="EMBL/GenBank/DDBJ databases">
        <title>Comparative genomics of hydrocarbon-degrading Desulfosarcina strains.</title>
        <authorList>
            <person name="Watanabe M."/>
            <person name="Kojima H."/>
            <person name="Fukui M."/>
        </authorList>
    </citation>
    <scope>NUCLEOTIDE SEQUENCE [LARGE SCALE GENOMIC DNA]</scope>
    <source>
        <strain evidence="8 9">28bB2T</strain>
    </source>
</reference>
<sequence>MRLSKRVQEIEGSRTARFIPLMAEMRRQGRSVISLAIGEPSFDTPAPVIAATKAALDRQETRYSEIPGLTGLRTALADRLDGCRADNIVVFNGSKQALYSIFQTLLDPGDQVIIPLPCWVSFSAQVRLAGGEPVFVPTIDHQLDMNAITTAISGRTRAILINSPNNPTGAVYPREALETIARLAADRDLYLVADEAYDFFVYDGRSPVSLYDLPLVRERLIVTRSFSKHYAMTGFRIGYAVAPADVAAAMIRLHSHLTGNVCTFAQHGALAALSMDDGLLRRRREELEGKRDLALKEIEGLFACIRPGGAFYLFADVRGHLQPGETSGDFAARILEKTGVAMVPGEDFGVDGHVRICFAAPEEQLIEAFKRIREVL</sequence>
<dbReference type="InterPro" id="IPR004839">
    <property type="entry name" value="Aminotransferase_I/II_large"/>
</dbReference>
<dbReference type="KEGG" id="dov:DSCO28_46510"/>
<dbReference type="GO" id="GO:0030170">
    <property type="term" value="F:pyridoxal phosphate binding"/>
    <property type="evidence" value="ECO:0007669"/>
    <property type="project" value="InterPro"/>
</dbReference>
<dbReference type="Proteomes" id="UP000425960">
    <property type="component" value="Chromosome"/>
</dbReference>
<evidence type="ECO:0000256" key="2">
    <source>
        <dbReference type="ARBA" id="ARBA00007441"/>
    </source>
</evidence>
<evidence type="ECO:0000313" key="8">
    <source>
        <dbReference type="EMBL" id="BBO84085.1"/>
    </source>
</evidence>
<proteinExistence type="inferred from homology"/>
<dbReference type="InterPro" id="IPR015422">
    <property type="entry name" value="PyrdxlP-dep_Trfase_small"/>
</dbReference>
<accession>A0A5K7ZV07</accession>
<evidence type="ECO:0000256" key="4">
    <source>
        <dbReference type="ARBA" id="ARBA00022679"/>
    </source>
</evidence>
<dbReference type="Pfam" id="PF00155">
    <property type="entry name" value="Aminotran_1_2"/>
    <property type="match status" value="1"/>
</dbReference>
<dbReference type="EMBL" id="AP021876">
    <property type="protein sequence ID" value="BBO84085.1"/>
    <property type="molecule type" value="Genomic_DNA"/>
</dbReference>
<dbReference type="RefSeq" id="WP_155311623.1">
    <property type="nucleotide sequence ID" value="NZ_AP021876.1"/>
</dbReference>
<feature type="domain" description="Aminotransferase class I/classII large" evidence="7">
    <location>
        <begin position="31"/>
        <end position="371"/>
    </location>
</feature>
<dbReference type="PANTHER" id="PTHR46383:SF1">
    <property type="entry name" value="ASPARTATE AMINOTRANSFERASE"/>
    <property type="match status" value="1"/>
</dbReference>
<dbReference type="InterPro" id="IPR004838">
    <property type="entry name" value="NHTrfase_class1_PyrdxlP-BS"/>
</dbReference>
<dbReference type="Gene3D" id="3.40.640.10">
    <property type="entry name" value="Type I PLP-dependent aspartate aminotransferase-like (Major domain)"/>
    <property type="match status" value="1"/>
</dbReference>
<dbReference type="PROSITE" id="PS00105">
    <property type="entry name" value="AA_TRANSFER_CLASS_1"/>
    <property type="match status" value="1"/>
</dbReference>
<evidence type="ECO:0000256" key="5">
    <source>
        <dbReference type="ARBA" id="ARBA00022898"/>
    </source>
</evidence>
<dbReference type="AlphaFoldDB" id="A0A5K7ZV07"/>
<evidence type="ECO:0000256" key="3">
    <source>
        <dbReference type="ARBA" id="ARBA00022576"/>
    </source>
</evidence>
<dbReference type="InterPro" id="IPR015421">
    <property type="entry name" value="PyrdxlP-dep_Trfase_major"/>
</dbReference>
<evidence type="ECO:0000259" key="7">
    <source>
        <dbReference type="Pfam" id="PF00155"/>
    </source>
</evidence>
<comment type="cofactor">
    <cofactor evidence="1 6">
        <name>pyridoxal 5'-phosphate</name>
        <dbReference type="ChEBI" id="CHEBI:597326"/>
    </cofactor>
</comment>
<dbReference type="SUPFAM" id="SSF53383">
    <property type="entry name" value="PLP-dependent transferases"/>
    <property type="match status" value="1"/>
</dbReference>
<dbReference type="Gene3D" id="3.90.1150.10">
    <property type="entry name" value="Aspartate Aminotransferase, domain 1"/>
    <property type="match status" value="1"/>
</dbReference>
<evidence type="ECO:0000256" key="1">
    <source>
        <dbReference type="ARBA" id="ARBA00001933"/>
    </source>
</evidence>
<protein>
    <recommendedName>
        <fullName evidence="6">Aminotransferase</fullName>
        <ecNumber evidence="6">2.6.1.-</ecNumber>
    </recommendedName>
</protein>
<dbReference type="GO" id="GO:0008483">
    <property type="term" value="F:transaminase activity"/>
    <property type="evidence" value="ECO:0007669"/>
    <property type="project" value="UniProtKB-KW"/>
</dbReference>
<keyword evidence="4 6" id="KW-0808">Transferase</keyword>
<gene>
    <name evidence="8" type="primary">aspB</name>
    <name evidence="8" type="ORF">DSCO28_46510</name>
</gene>
<dbReference type="CDD" id="cd00609">
    <property type="entry name" value="AAT_like"/>
    <property type="match status" value="1"/>
</dbReference>
<evidence type="ECO:0000313" key="9">
    <source>
        <dbReference type="Proteomes" id="UP000425960"/>
    </source>
</evidence>
<organism evidence="8 9">
    <name type="scientific">Desulfosarcina ovata subsp. sediminis</name>
    <dbReference type="NCBI Taxonomy" id="885957"/>
    <lineage>
        <taxon>Bacteria</taxon>
        <taxon>Pseudomonadati</taxon>
        <taxon>Thermodesulfobacteriota</taxon>
        <taxon>Desulfobacteria</taxon>
        <taxon>Desulfobacterales</taxon>
        <taxon>Desulfosarcinaceae</taxon>
        <taxon>Desulfosarcina</taxon>
    </lineage>
</organism>
<dbReference type="EC" id="2.6.1.-" evidence="6"/>
<dbReference type="InterPro" id="IPR015424">
    <property type="entry name" value="PyrdxlP-dep_Trfase"/>
</dbReference>
<dbReference type="PANTHER" id="PTHR46383">
    <property type="entry name" value="ASPARTATE AMINOTRANSFERASE"/>
    <property type="match status" value="1"/>
</dbReference>
<comment type="similarity">
    <text evidence="2 6">Belongs to the class-I pyridoxal-phosphate-dependent aminotransferase family.</text>
</comment>
<keyword evidence="5" id="KW-0663">Pyridoxal phosphate</keyword>
<name>A0A5K7ZV07_9BACT</name>
<keyword evidence="3 6" id="KW-0032">Aminotransferase</keyword>